<gene>
    <name evidence="9" type="primary">LOC104727641</name>
</gene>
<dbReference type="CDD" id="cd10017">
    <property type="entry name" value="B3_DNA"/>
    <property type="match status" value="4"/>
</dbReference>
<keyword evidence="3" id="KW-0805">Transcription regulation</keyword>
<dbReference type="InterPro" id="IPR039218">
    <property type="entry name" value="REM_fam"/>
</dbReference>
<keyword evidence="5" id="KW-0804">Transcription</keyword>
<dbReference type="SMART" id="SM01019">
    <property type="entry name" value="B3"/>
    <property type="match status" value="4"/>
</dbReference>
<keyword evidence="8" id="KW-1185">Reference proteome</keyword>
<sequence length="565" mass="64747">MENPSSLFSPENAHFFQPLLPGFKSHIKIPVKFFSKHIKGKHEGKTVKLRSDSWQGTWKVKMEGHTLTNGWKEFVEAHDLRVGDFVVFKHERDMLFHVTAFEPSCCEVQYAQSLSHNEIGESSRKEKEVEENVKTESDLFSSDLTCFSQTVTASNLSRDFLGVPRDFARRYGLDKGRHEVVLMNEEGKSWESEVKSYKSGQVFIFGGWKSLCTENKLKVGEPFTFKLLHNAERLVFLLCSRTPPSEAEARPYKRARVQRWSQESRRLKHDVRQKIAEVGEPSRRTRSCNKSTGDQGKLQHTQFCSILDHVPKVRQSIEKTGKLPRKKHVKKRIPEAKAKSFSSDPSCFVALVSDSNLRNDTRFLPKRFSGSLTEGSIQIVLMDEGMVEGVKTWTLVLKFRNSSGTFYMRDGWRSFCYENELKPDDTVTFKLESKTKETPILRFSTAELKSVSTKDCNKRKRNKSGDSSSQKHLPVNFIKVNGMENLERKKMTLLDKHGKEWPVNLVMEKGNTQTRLGLGLKEFFKANGIKANESLVFELVWEDKTTLPILQLCSNTKTCPVIVNS</sequence>
<dbReference type="Pfam" id="PF02362">
    <property type="entry name" value="B3"/>
    <property type="match status" value="4"/>
</dbReference>
<evidence type="ECO:0000313" key="8">
    <source>
        <dbReference type="Proteomes" id="UP000694864"/>
    </source>
</evidence>
<dbReference type="PROSITE" id="PS50863">
    <property type="entry name" value="B3"/>
    <property type="match status" value="4"/>
</dbReference>
<proteinExistence type="predicted"/>
<organism evidence="8 9">
    <name type="scientific">Camelina sativa</name>
    <name type="common">False flax</name>
    <name type="synonym">Myagrum sativum</name>
    <dbReference type="NCBI Taxonomy" id="90675"/>
    <lineage>
        <taxon>Eukaryota</taxon>
        <taxon>Viridiplantae</taxon>
        <taxon>Streptophyta</taxon>
        <taxon>Embryophyta</taxon>
        <taxon>Tracheophyta</taxon>
        <taxon>Spermatophyta</taxon>
        <taxon>Magnoliopsida</taxon>
        <taxon>eudicotyledons</taxon>
        <taxon>Gunneridae</taxon>
        <taxon>Pentapetalae</taxon>
        <taxon>rosids</taxon>
        <taxon>malvids</taxon>
        <taxon>Brassicales</taxon>
        <taxon>Brassicaceae</taxon>
        <taxon>Camelineae</taxon>
        <taxon>Camelina</taxon>
    </lineage>
</organism>
<accession>A0ABM1QMF4</accession>
<dbReference type="InterPro" id="IPR003340">
    <property type="entry name" value="B3_DNA-bd"/>
</dbReference>
<dbReference type="Gene3D" id="2.40.330.10">
    <property type="entry name" value="DNA-binding pseudobarrel domain"/>
    <property type="match status" value="4"/>
</dbReference>
<evidence type="ECO:0000256" key="3">
    <source>
        <dbReference type="ARBA" id="ARBA00023015"/>
    </source>
</evidence>
<reference evidence="9" key="2">
    <citation type="submission" date="2025-08" db="UniProtKB">
        <authorList>
            <consortium name="RefSeq"/>
        </authorList>
    </citation>
    <scope>IDENTIFICATION</scope>
    <source>
        <tissue evidence="9">Leaf</tissue>
    </source>
</reference>
<comment type="subcellular location">
    <subcellularLocation>
        <location evidence="1">Nucleus</location>
    </subcellularLocation>
</comment>
<evidence type="ECO:0000256" key="5">
    <source>
        <dbReference type="ARBA" id="ARBA00023163"/>
    </source>
</evidence>
<keyword evidence="2" id="KW-0677">Repeat</keyword>
<feature type="domain" description="TF-B3" evidence="7">
    <location>
        <begin position="347"/>
        <end position="446"/>
    </location>
</feature>
<evidence type="ECO:0000256" key="1">
    <source>
        <dbReference type="ARBA" id="ARBA00004123"/>
    </source>
</evidence>
<dbReference type="GeneID" id="104727641"/>
<dbReference type="SUPFAM" id="SSF101936">
    <property type="entry name" value="DNA-binding pseudobarrel domain"/>
    <property type="match status" value="4"/>
</dbReference>
<name>A0ABM1QMF4_CAMSA</name>
<feature type="domain" description="TF-B3" evidence="7">
    <location>
        <begin position="146"/>
        <end position="241"/>
    </location>
</feature>
<keyword evidence="6" id="KW-0539">Nucleus</keyword>
<evidence type="ECO:0000256" key="6">
    <source>
        <dbReference type="ARBA" id="ARBA00023242"/>
    </source>
</evidence>
<reference evidence="8" key="1">
    <citation type="journal article" date="2014" name="Nat. Commun.">
        <title>The emerging biofuel crop Camelina sativa retains a highly undifferentiated hexaploid genome structure.</title>
        <authorList>
            <person name="Kagale S."/>
            <person name="Koh C."/>
            <person name="Nixon J."/>
            <person name="Bollina V."/>
            <person name="Clarke W.E."/>
            <person name="Tuteja R."/>
            <person name="Spillane C."/>
            <person name="Robinson S.J."/>
            <person name="Links M.G."/>
            <person name="Clarke C."/>
            <person name="Higgins E.E."/>
            <person name="Huebert T."/>
            <person name="Sharpe A.G."/>
            <person name="Parkin I.A."/>
        </authorList>
    </citation>
    <scope>NUCLEOTIDE SEQUENCE [LARGE SCALE GENOMIC DNA]</scope>
    <source>
        <strain evidence="8">cv. DH55</strain>
    </source>
</reference>
<dbReference type="Proteomes" id="UP000694864">
    <property type="component" value="Chromosome 11"/>
</dbReference>
<dbReference type="PANTHER" id="PTHR31674:SF62">
    <property type="entry name" value="B3 DOMAIN-CONTAINING PROTEIN REM14-RELATED"/>
    <property type="match status" value="1"/>
</dbReference>
<evidence type="ECO:0000259" key="7">
    <source>
        <dbReference type="PROSITE" id="PS50863"/>
    </source>
</evidence>
<evidence type="ECO:0000256" key="2">
    <source>
        <dbReference type="ARBA" id="ARBA00022737"/>
    </source>
</evidence>
<dbReference type="PANTHER" id="PTHR31674">
    <property type="entry name" value="B3 DOMAIN-CONTAINING PROTEIN REM-LIKE 3-RELATED"/>
    <property type="match status" value="1"/>
</dbReference>
<dbReference type="InterPro" id="IPR015300">
    <property type="entry name" value="DNA-bd_pseudobarrel_sf"/>
</dbReference>
<keyword evidence="4" id="KW-0238">DNA-binding</keyword>
<protein>
    <submittedName>
        <fullName evidence="9">B3 domain-containing protein REM5-like isoform X1</fullName>
    </submittedName>
</protein>
<dbReference type="RefSeq" id="XP_019087942.1">
    <property type="nucleotide sequence ID" value="XM_019232397.1"/>
</dbReference>
<evidence type="ECO:0000313" key="9">
    <source>
        <dbReference type="RefSeq" id="XP_019087942.1"/>
    </source>
</evidence>
<feature type="domain" description="TF-B3" evidence="7">
    <location>
        <begin position="12"/>
        <end position="104"/>
    </location>
</feature>
<evidence type="ECO:0000256" key="4">
    <source>
        <dbReference type="ARBA" id="ARBA00023125"/>
    </source>
</evidence>
<feature type="domain" description="TF-B3" evidence="7">
    <location>
        <begin position="456"/>
        <end position="555"/>
    </location>
</feature>